<gene>
    <name evidence="2" type="ORF">FANTH_13674</name>
</gene>
<keyword evidence="3" id="KW-1185">Reference proteome</keyword>
<comment type="caution">
    <text evidence="2">The sequence shown here is derived from an EMBL/GenBank/DDBJ whole genome shotgun (WGS) entry which is preliminary data.</text>
</comment>
<dbReference type="EMBL" id="JABEVY010000504">
    <property type="protein sequence ID" value="KAF5230823.1"/>
    <property type="molecule type" value="Genomic_DNA"/>
</dbReference>
<proteinExistence type="predicted"/>
<dbReference type="AlphaFoldDB" id="A0A8H5DPB1"/>
<feature type="region of interest" description="Disordered" evidence="1">
    <location>
        <begin position="158"/>
        <end position="184"/>
    </location>
</feature>
<organism evidence="2 3">
    <name type="scientific">Fusarium anthophilum</name>
    <dbReference type="NCBI Taxonomy" id="48485"/>
    <lineage>
        <taxon>Eukaryota</taxon>
        <taxon>Fungi</taxon>
        <taxon>Dikarya</taxon>
        <taxon>Ascomycota</taxon>
        <taxon>Pezizomycotina</taxon>
        <taxon>Sordariomycetes</taxon>
        <taxon>Hypocreomycetidae</taxon>
        <taxon>Hypocreales</taxon>
        <taxon>Nectriaceae</taxon>
        <taxon>Fusarium</taxon>
        <taxon>Fusarium fujikuroi species complex</taxon>
    </lineage>
</organism>
<evidence type="ECO:0000256" key="1">
    <source>
        <dbReference type="SAM" id="MobiDB-lite"/>
    </source>
</evidence>
<evidence type="ECO:0000313" key="3">
    <source>
        <dbReference type="Proteomes" id="UP000573603"/>
    </source>
</evidence>
<dbReference type="Proteomes" id="UP000573603">
    <property type="component" value="Unassembled WGS sequence"/>
</dbReference>
<feature type="compositionally biased region" description="Basic and acidic residues" evidence="1">
    <location>
        <begin position="172"/>
        <end position="184"/>
    </location>
</feature>
<evidence type="ECO:0000313" key="2">
    <source>
        <dbReference type="EMBL" id="KAF5230823.1"/>
    </source>
</evidence>
<protein>
    <submittedName>
        <fullName evidence="2">Uncharacterized protein</fullName>
    </submittedName>
</protein>
<accession>A0A8H5DPB1</accession>
<sequence>MSKATATWSDLISNPADDYSAEANEILNSLTGILKGRPAPDDPSKRVDANFWWMKLIYLRVTFNWVMDRFQHDPTIDPTLRAMLRSFLKLDPLEGLLPDKEMSNKTFPAGEELRNRVKTLAHAIPENDEEAEEERGQTAAYASIYLWYLSQTKEEIRMKKSEKGVGAPSTDRVLRSRPRNEIDG</sequence>
<name>A0A8H5DPB1_9HYPO</name>
<reference evidence="2 3" key="1">
    <citation type="journal article" date="2020" name="BMC Genomics">
        <title>Correction to: Identification and distribution of gene clusters required for synthesis of sphingolipid metabolism inhibitors in diverse species of the filamentous fungus Fusarium.</title>
        <authorList>
            <person name="Kim H.S."/>
            <person name="Lohmar J.M."/>
            <person name="Busman M."/>
            <person name="Brown D.W."/>
            <person name="Naumann T.A."/>
            <person name="Divon H.H."/>
            <person name="Lysoe E."/>
            <person name="Uhlig S."/>
            <person name="Proctor R.H."/>
        </authorList>
    </citation>
    <scope>NUCLEOTIDE SEQUENCE [LARGE SCALE GENOMIC DNA]</scope>
    <source>
        <strain evidence="2 3">NRRL 25214</strain>
    </source>
</reference>